<feature type="coiled-coil region" evidence="1">
    <location>
        <begin position="177"/>
        <end position="218"/>
    </location>
</feature>
<sequence length="286" mass="32301">MPFTSEPVETLDIYIKKDLSDKMGKFFAALRKNYTEVDASTLLANANTQVKPGEMVNDRIAIILVNQFIKAEKGISYELRESLKKGEVKDSYFNDKDEKYYQVKRLVSQRWRGVYFKGMLEKCKPSLLPESESSSHTLPALNEAELAPTSTWSILQGFKDSLGEEYSKLFAPKPAEKRKLEKEVDELKRENKKIRSSLKQVMENLNNLKAQHESLLRVLSPLTSTSTSSSFTLSTMSSSSTSSSSPSSEGMLTLNRNHLFSTSARVALEQPDSRQQPRSSDDCSMR</sequence>
<evidence type="ECO:0000256" key="2">
    <source>
        <dbReference type="SAM" id="MobiDB-lite"/>
    </source>
</evidence>
<dbReference type="EMBL" id="MVJN01000001">
    <property type="protein sequence ID" value="RAP38333.1"/>
    <property type="molecule type" value="Genomic_DNA"/>
</dbReference>
<feature type="compositionally biased region" description="Polar residues" evidence="2">
    <location>
        <begin position="255"/>
        <end position="264"/>
    </location>
</feature>
<protein>
    <submittedName>
        <fullName evidence="3">Uncharacterized protein</fullName>
    </submittedName>
</protein>
<name>A0A364LMR5_9GAMM</name>
<organism evidence="3 4">
    <name type="scientific">Legionella quinlivanii</name>
    <dbReference type="NCBI Taxonomy" id="45073"/>
    <lineage>
        <taxon>Bacteria</taxon>
        <taxon>Pseudomonadati</taxon>
        <taxon>Pseudomonadota</taxon>
        <taxon>Gammaproteobacteria</taxon>
        <taxon>Legionellales</taxon>
        <taxon>Legionellaceae</taxon>
        <taxon>Legionella</taxon>
    </lineage>
</organism>
<dbReference type="Proteomes" id="UP000249458">
    <property type="component" value="Unassembled WGS sequence"/>
</dbReference>
<accession>A0A364LMR5</accession>
<dbReference type="AlphaFoldDB" id="A0A364LMR5"/>
<feature type="compositionally biased region" description="Low complexity" evidence="2">
    <location>
        <begin position="225"/>
        <end position="254"/>
    </location>
</feature>
<feature type="region of interest" description="Disordered" evidence="2">
    <location>
        <begin position="225"/>
        <end position="286"/>
    </location>
</feature>
<gene>
    <name evidence="3" type="ORF">B1207_00120</name>
</gene>
<evidence type="ECO:0000313" key="4">
    <source>
        <dbReference type="Proteomes" id="UP000249458"/>
    </source>
</evidence>
<proteinExistence type="predicted"/>
<evidence type="ECO:0000256" key="1">
    <source>
        <dbReference type="SAM" id="Coils"/>
    </source>
</evidence>
<dbReference type="RefSeq" id="WP_112217981.1">
    <property type="nucleotide sequence ID" value="NZ_MVJN01000001.1"/>
</dbReference>
<comment type="caution">
    <text evidence="3">The sequence shown here is derived from an EMBL/GenBank/DDBJ whole genome shotgun (WGS) entry which is preliminary data.</text>
</comment>
<keyword evidence="1" id="KW-0175">Coiled coil</keyword>
<reference evidence="3 4" key="1">
    <citation type="submission" date="2017-02" db="EMBL/GenBank/DDBJ databases">
        <title>Legionella quilivanii strain from human: case report and whole genome sequencing analysis.</title>
        <authorList>
            <person name="Lalancette C."/>
            <person name="Leduc J.-M."/>
            <person name="Levesque S."/>
            <person name="Fournier E."/>
            <person name="Saoud J."/>
            <person name="Faucher S.P."/>
            <person name="Bernard K."/>
            <person name="Martineau C."/>
            <person name="Longtin J."/>
        </authorList>
    </citation>
    <scope>NUCLEOTIDE SEQUENCE [LARGE SCALE GENOMIC DNA]</scope>
    <source>
        <strain evidence="3 4">ID143958</strain>
    </source>
</reference>
<evidence type="ECO:0000313" key="3">
    <source>
        <dbReference type="EMBL" id="RAP38333.1"/>
    </source>
</evidence>